<dbReference type="GO" id="GO:0005739">
    <property type="term" value="C:mitochondrion"/>
    <property type="evidence" value="ECO:0007669"/>
    <property type="project" value="TreeGrafter"/>
</dbReference>
<dbReference type="PANTHER" id="PTHR13914">
    <property type="entry name" value="PROLINE OXIDASE"/>
    <property type="match status" value="1"/>
</dbReference>
<dbReference type="InterPro" id="IPR015659">
    <property type="entry name" value="Proline_oxidase"/>
</dbReference>
<keyword evidence="3 5" id="KW-0560">Oxidoreductase</keyword>
<evidence type="ECO:0000256" key="2">
    <source>
        <dbReference type="ARBA" id="ARBA00012695"/>
    </source>
</evidence>
<keyword evidence="4 5" id="KW-0642">Proline metabolism</keyword>
<evidence type="ECO:0000259" key="6">
    <source>
        <dbReference type="Pfam" id="PF01619"/>
    </source>
</evidence>
<dbReference type="AlphaFoldDB" id="A0A813E8E4"/>
<evidence type="ECO:0000313" key="8">
    <source>
        <dbReference type="Proteomes" id="UP000654075"/>
    </source>
</evidence>
<comment type="catalytic activity">
    <reaction evidence="5">
        <text>L-proline + a quinone = (S)-1-pyrroline-5-carboxylate + a quinol + H(+)</text>
        <dbReference type="Rhea" id="RHEA:23784"/>
        <dbReference type="ChEBI" id="CHEBI:15378"/>
        <dbReference type="ChEBI" id="CHEBI:17388"/>
        <dbReference type="ChEBI" id="CHEBI:24646"/>
        <dbReference type="ChEBI" id="CHEBI:60039"/>
        <dbReference type="ChEBI" id="CHEBI:132124"/>
        <dbReference type="EC" id="1.5.5.2"/>
    </reaction>
</comment>
<proteinExistence type="inferred from homology"/>
<protein>
    <recommendedName>
        <fullName evidence="2 5">Proline dehydrogenase</fullName>
        <ecNumber evidence="2 5">1.5.5.2</ecNumber>
    </recommendedName>
</protein>
<dbReference type="OrthoDB" id="5464at2759"/>
<dbReference type="GO" id="GO:0004657">
    <property type="term" value="F:proline dehydrogenase activity"/>
    <property type="evidence" value="ECO:0007669"/>
    <property type="project" value="UniProtKB-EC"/>
</dbReference>
<keyword evidence="5" id="KW-0274">FAD</keyword>
<reference evidence="7" key="1">
    <citation type="submission" date="2021-02" db="EMBL/GenBank/DDBJ databases">
        <authorList>
            <person name="Dougan E. K."/>
            <person name="Rhodes N."/>
            <person name="Thang M."/>
            <person name="Chan C."/>
        </authorList>
    </citation>
    <scope>NUCLEOTIDE SEQUENCE</scope>
</reference>
<dbReference type="Gene3D" id="3.20.20.220">
    <property type="match status" value="1"/>
</dbReference>
<comment type="caution">
    <text evidence="7">The sequence shown here is derived from an EMBL/GenBank/DDBJ whole genome shotgun (WGS) entry which is preliminary data.</text>
</comment>
<dbReference type="Pfam" id="PF01619">
    <property type="entry name" value="Pro_dh"/>
    <property type="match status" value="1"/>
</dbReference>
<gene>
    <name evidence="7" type="ORF">PGLA1383_LOCUS13454</name>
</gene>
<dbReference type="Proteomes" id="UP000654075">
    <property type="component" value="Unassembled WGS sequence"/>
</dbReference>
<dbReference type="PANTHER" id="PTHR13914:SF0">
    <property type="entry name" value="PROLINE DEHYDROGENASE 1, MITOCHONDRIAL"/>
    <property type="match status" value="1"/>
</dbReference>
<evidence type="ECO:0000256" key="3">
    <source>
        <dbReference type="ARBA" id="ARBA00023002"/>
    </source>
</evidence>
<dbReference type="InterPro" id="IPR029041">
    <property type="entry name" value="FAD-linked_oxidoreductase-like"/>
</dbReference>
<comment type="function">
    <text evidence="5">Converts proline to delta-1-pyrroline-5-carboxylate.</text>
</comment>
<evidence type="ECO:0000256" key="1">
    <source>
        <dbReference type="ARBA" id="ARBA00005869"/>
    </source>
</evidence>
<accession>A0A813E8E4</accession>
<sequence>MERLGLARSDSRIHFAQILGMVDNLTSALGLAGYNASKLVVFGEMREVLPWLLRRVEENKDAFGAQASELEVLRRELYRRLRRRS</sequence>
<dbReference type="EC" id="1.5.5.2" evidence="2 5"/>
<dbReference type="GO" id="GO:0010133">
    <property type="term" value="P:L-proline catabolic process to L-glutamate"/>
    <property type="evidence" value="ECO:0007669"/>
    <property type="project" value="TreeGrafter"/>
</dbReference>
<dbReference type="SUPFAM" id="SSF51730">
    <property type="entry name" value="FAD-linked oxidoreductase"/>
    <property type="match status" value="1"/>
</dbReference>
<dbReference type="EMBL" id="CAJNNV010007435">
    <property type="protein sequence ID" value="CAE8594933.1"/>
    <property type="molecule type" value="Genomic_DNA"/>
</dbReference>
<dbReference type="GO" id="GO:0071949">
    <property type="term" value="F:FAD binding"/>
    <property type="evidence" value="ECO:0007669"/>
    <property type="project" value="TreeGrafter"/>
</dbReference>
<keyword evidence="5" id="KW-0285">Flavoprotein</keyword>
<evidence type="ECO:0000256" key="5">
    <source>
        <dbReference type="RuleBase" id="RU364054"/>
    </source>
</evidence>
<organism evidence="7 8">
    <name type="scientific">Polarella glacialis</name>
    <name type="common">Dinoflagellate</name>
    <dbReference type="NCBI Taxonomy" id="89957"/>
    <lineage>
        <taxon>Eukaryota</taxon>
        <taxon>Sar</taxon>
        <taxon>Alveolata</taxon>
        <taxon>Dinophyceae</taxon>
        <taxon>Suessiales</taxon>
        <taxon>Suessiaceae</taxon>
        <taxon>Polarella</taxon>
    </lineage>
</organism>
<evidence type="ECO:0000313" key="7">
    <source>
        <dbReference type="EMBL" id="CAE8594933.1"/>
    </source>
</evidence>
<name>A0A813E8E4_POLGL</name>
<comment type="cofactor">
    <cofactor evidence="5">
        <name>FAD</name>
        <dbReference type="ChEBI" id="CHEBI:57692"/>
    </cofactor>
</comment>
<keyword evidence="8" id="KW-1185">Reference proteome</keyword>
<dbReference type="InterPro" id="IPR002872">
    <property type="entry name" value="Proline_DH_dom"/>
</dbReference>
<feature type="domain" description="Proline dehydrogenase" evidence="6">
    <location>
        <begin position="5"/>
        <end position="62"/>
    </location>
</feature>
<comment type="similarity">
    <text evidence="1 5">Belongs to the proline oxidase family.</text>
</comment>
<evidence type="ECO:0000256" key="4">
    <source>
        <dbReference type="ARBA" id="ARBA00023062"/>
    </source>
</evidence>